<proteinExistence type="predicted"/>
<dbReference type="STRING" id="1314751.GCA_001591425_01726"/>
<name>A0A223KMC3_9BACI</name>
<keyword evidence="2" id="KW-1185">Reference proteome</keyword>
<dbReference type="EMBL" id="CP018866">
    <property type="protein sequence ID" value="AST90645.1"/>
    <property type="molecule type" value="Genomic_DNA"/>
</dbReference>
<evidence type="ECO:0000313" key="2">
    <source>
        <dbReference type="Proteomes" id="UP000215224"/>
    </source>
</evidence>
<dbReference type="Gene3D" id="3.90.550.10">
    <property type="entry name" value="Spore Coat Polysaccharide Biosynthesis Protein SpsA, Chain A"/>
    <property type="match status" value="1"/>
</dbReference>
<gene>
    <name evidence="1" type="ORF">BC6307_04790</name>
</gene>
<evidence type="ECO:0000313" key="1">
    <source>
        <dbReference type="EMBL" id="AST90645.1"/>
    </source>
</evidence>
<dbReference type="AlphaFoldDB" id="A0A223KMC3"/>
<dbReference type="InterPro" id="IPR029044">
    <property type="entry name" value="Nucleotide-diphossugar_trans"/>
</dbReference>
<dbReference type="SUPFAM" id="SSF53448">
    <property type="entry name" value="Nucleotide-diphospho-sugar transferases"/>
    <property type="match status" value="1"/>
</dbReference>
<evidence type="ECO:0008006" key="3">
    <source>
        <dbReference type="Google" id="ProtNLM"/>
    </source>
</evidence>
<accession>A0A223KMC3</accession>
<dbReference type="KEGG" id="bcoh:BC6307_04790"/>
<reference evidence="1 2" key="1">
    <citation type="submission" date="2016-12" db="EMBL/GenBank/DDBJ databases">
        <title>The whole genome sequencing and assembly of Bacillus cohnii DSM 6307T strain.</title>
        <authorList>
            <person name="Lee Y.-J."/>
            <person name="Yi H."/>
            <person name="Bahn Y.-S."/>
            <person name="Kim J.F."/>
            <person name="Lee D.-W."/>
        </authorList>
    </citation>
    <scope>NUCLEOTIDE SEQUENCE [LARGE SCALE GENOMIC DNA]</scope>
    <source>
        <strain evidence="1 2">DSM 6307</strain>
    </source>
</reference>
<sequence length="416" mass="48672">MIICTVTCADYLYKALVLAKSSKEQMPDVKIALCLLEKEVPESLHKYGLIDHIFLAKDIGIPNFEAFISKYSNYEASTAIKGYFFTYLLNHFYEENNFIFLDPDIYVLQPFNEVKDALDTHPIILTPQVNSPMKSIETIDDIELTHLTYGVFNMGFFAFRRDGESTKFINWYTDRLDYACYNDVEYGVFVDQKWVNLAPAFFNLYILKHKGYNVAQWNLPEREITKDDTGSYIVDNVPLVFYHFSGLGTHAEEREKKYIKSGNNAFFELKHEYINLLNMMGKSEFENIPWSYDSPIKLGRNLFYRRVINEVFNSQRTDHTSIQELNSLSSLYKHIAIIGPTNSCKMLKRSLLHKNNNLKIKIIPQNNHYLTSAKEILEKRHVDLLIFVNTNNEYSITEYFNYYNKNLINSITFINI</sequence>
<dbReference type="Proteomes" id="UP000215224">
    <property type="component" value="Chromosome"/>
</dbReference>
<organism evidence="1 2">
    <name type="scientific">Sutcliffiella cohnii</name>
    <dbReference type="NCBI Taxonomy" id="33932"/>
    <lineage>
        <taxon>Bacteria</taxon>
        <taxon>Bacillati</taxon>
        <taxon>Bacillota</taxon>
        <taxon>Bacilli</taxon>
        <taxon>Bacillales</taxon>
        <taxon>Bacillaceae</taxon>
        <taxon>Sutcliffiella</taxon>
    </lineage>
</organism>
<protein>
    <recommendedName>
        <fullName evidence="3">Glycosyl transferase</fullName>
    </recommendedName>
</protein>
<dbReference type="RefSeq" id="WP_066414726.1">
    <property type="nucleotide sequence ID" value="NZ_CP018866.1"/>
</dbReference>